<dbReference type="GO" id="GO:0005524">
    <property type="term" value="F:ATP binding"/>
    <property type="evidence" value="ECO:0007669"/>
    <property type="project" value="UniProtKB-KW"/>
</dbReference>
<dbReference type="EC" id="2.7.7.7" evidence="2"/>
<dbReference type="GO" id="GO:0046872">
    <property type="term" value="F:metal ion binding"/>
    <property type="evidence" value="ECO:0007669"/>
    <property type="project" value="UniProtKB-KW"/>
</dbReference>
<evidence type="ECO:0000256" key="6">
    <source>
        <dbReference type="ARBA" id="ARBA00022723"/>
    </source>
</evidence>
<dbReference type="AlphaFoldDB" id="A0A372G1W7"/>
<dbReference type="PANTHER" id="PTHR11669:SF0">
    <property type="entry name" value="PROTEIN STICHEL-LIKE 2"/>
    <property type="match status" value="1"/>
</dbReference>
<dbReference type="Gene3D" id="1.10.8.60">
    <property type="match status" value="1"/>
</dbReference>
<feature type="compositionally biased region" description="Low complexity" evidence="14">
    <location>
        <begin position="779"/>
        <end position="828"/>
    </location>
</feature>
<protein>
    <recommendedName>
        <fullName evidence="13">DNA polymerase III subunit gamma/tau</fullName>
        <ecNumber evidence="2">2.7.7.7</ecNumber>
    </recommendedName>
</protein>
<dbReference type="GO" id="GO:0009360">
    <property type="term" value="C:DNA polymerase III complex"/>
    <property type="evidence" value="ECO:0007669"/>
    <property type="project" value="InterPro"/>
</dbReference>
<comment type="function">
    <text evidence="11">DNA polymerase III is a complex, multichain enzyme responsible for most of the replicative synthesis in bacteria. This DNA polymerase also exhibits 3' to 5' exonuclease activity.</text>
</comment>
<sequence length="952" mass="95024">MALALYRKYRPRTFAEVIGQEHVTDPLSQALRSGRLNHAYLFSGPRGCGKTSSARILARSLNCEHGPTPEPCGTCDSCRSLSGDGAGSIDVIEIDAASHGGVDDARELREKAFFAPANSRFKIYVIDEAHMVSSAGFNALLKLVEEPPEYVKFIFATTEPEKVLGTIKSRTHHYPFRLIPPKVLRPYLEQLTEAEGVQVEPAVFPLVVRAGGGSARDSLSVLDQLIAGAGPDGVSYARAAALLGVTDAALIDEMCDALAAGDGAAAYATVDRVAEAGHDPRRFASDLLERLRDLIVLQQVPDAATKGLIDGPDDQIERMAAQAQQLGPGTLSRCADIVHDGLVEMRGTTAPRLLLELICARMLLPGVDDSTGGLLQRLERMERRLTLAGTDAPPAAVGSAPATEPAAVRTTTPAAPAAAAANRAGTGTPAPAPTSTVHSGPTGDAPTGNAAPSSGHDSDADVGGGVGAGGSGGGPGVGDVGQVDAAGPATRRPVPPSAVMPDPATPEPPRPGATTPGVLDAVAVRRAWPEVVGKVNRSNKRIAALMRDAVVRDLDGDTLVVTVKSGVLAKMMTDHARVLTDALYEELGGRWQIRCEVAGERGGMSPGNPRAAVSAPARPTPAAEAPGRPAGAGTSADNGSRDGTPHPGPAGRAAGPAGRPGGADTGSGGVATAGPGGTADAGRAGGTASAPPGGAAGSVRSEGAANAGSGAARPAGEADAGAPGAAGRPQGRAGGDGGPSTMSTEDDEGWPEPARPGGSTQPAESDGSDEGWPQAARPGGVSASTGAASAAQATAAKGRSAPASGGSAVDAAAGRSGASAPPRQAPAGNGNGGAGGAPVSSAIAAARAAAAGRGTRTAGAGTRTAAGGRRTADAEFAGEPPYDPDFDGPARGGGRSGGPPAAAPVYEGFDPGDEPGDEVIDEKTARESGEEQAVRLLREAFGAEKIDEVPTR</sequence>
<organism evidence="16 17">
    <name type="scientific">Micromonospora craniellae</name>
    <dbReference type="NCBI Taxonomy" id="2294034"/>
    <lineage>
        <taxon>Bacteria</taxon>
        <taxon>Bacillati</taxon>
        <taxon>Actinomycetota</taxon>
        <taxon>Actinomycetes</taxon>
        <taxon>Micromonosporales</taxon>
        <taxon>Micromonosporaceae</taxon>
        <taxon>Micromonospora</taxon>
    </lineage>
</organism>
<feature type="region of interest" description="Disordered" evidence="14">
    <location>
        <begin position="389"/>
        <end position="516"/>
    </location>
</feature>
<evidence type="ECO:0000313" key="17">
    <source>
        <dbReference type="Proteomes" id="UP000262621"/>
    </source>
</evidence>
<keyword evidence="9" id="KW-0067">ATP-binding</keyword>
<dbReference type="InterPro" id="IPR008921">
    <property type="entry name" value="DNA_pol3_clamp-load_cplx_C"/>
</dbReference>
<evidence type="ECO:0000256" key="13">
    <source>
        <dbReference type="ARBA" id="ARBA00074577"/>
    </source>
</evidence>
<feature type="compositionally biased region" description="Gly residues" evidence="14">
    <location>
        <begin position="658"/>
        <end position="685"/>
    </location>
</feature>
<dbReference type="InterPro" id="IPR022754">
    <property type="entry name" value="DNA_pol_III_gamma-3"/>
</dbReference>
<evidence type="ECO:0000256" key="10">
    <source>
        <dbReference type="ARBA" id="ARBA00022932"/>
    </source>
</evidence>
<name>A0A372G1W7_9ACTN</name>
<dbReference type="SMART" id="SM00382">
    <property type="entry name" value="AAA"/>
    <property type="match status" value="1"/>
</dbReference>
<dbReference type="InterPro" id="IPR050238">
    <property type="entry name" value="DNA_Rep/Repair_Clamp_Loader"/>
</dbReference>
<evidence type="ECO:0000256" key="14">
    <source>
        <dbReference type="SAM" id="MobiDB-lite"/>
    </source>
</evidence>
<dbReference type="SUPFAM" id="SSF52540">
    <property type="entry name" value="P-loop containing nucleoside triphosphate hydrolases"/>
    <property type="match status" value="1"/>
</dbReference>
<dbReference type="InterPro" id="IPR027417">
    <property type="entry name" value="P-loop_NTPase"/>
</dbReference>
<proteinExistence type="inferred from homology"/>
<dbReference type="SUPFAM" id="SSF48019">
    <property type="entry name" value="post-AAA+ oligomerization domain-like"/>
    <property type="match status" value="1"/>
</dbReference>
<dbReference type="EMBL" id="QVFU01000005">
    <property type="protein sequence ID" value="RFS47041.1"/>
    <property type="molecule type" value="Genomic_DNA"/>
</dbReference>
<comment type="catalytic activity">
    <reaction evidence="12">
        <text>DNA(n) + a 2'-deoxyribonucleoside 5'-triphosphate = DNA(n+1) + diphosphate</text>
        <dbReference type="Rhea" id="RHEA:22508"/>
        <dbReference type="Rhea" id="RHEA-COMP:17339"/>
        <dbReference type="Rhea" id="RHEA-COMP:17340"/>
        <dbReference type="ChEBI" id="CHEBI:33019"/>
        <dbReference type="ChEBI" id="CHEBI:61560"/>
        <dbReference type="ChEBI" id="CHEBI:173112"/>
        <dbReference type="EC" id="2.7.7.7"/>
    </reaction>
</comment>
<keyword evidence="3" id="KW-0808">Transferase</keyword>
<dbReference type="InterPro" id="IPR045085">
    <property type="entry name" value="HLD_clamp_pol_III_gamma_tau"/>
</dbReference>
<gene>
    <name evidence="16" type="ORF">D0Q02_07735</name>
</gene>
<evidence type="ECO:0000259" key="15">
    <source>
        <dbReference type="SMART" id="SM00382"/>
    </source>
</evidence>
<comment type="caution">
    <text evidence="16">The sequence shown here is derived from an EMBL/GenBank/DDBJ whole genome shotgun (WGS) entry which is preliminary data.</text>
</comment>
<evidence type="ECO:0000313" key="16">
    <source>
        <dbReference type="EMBL" id="RFS47041.1"/>
    </source>
</evidence>
<evidence type="ECO:0000256" key="12">
    <source>
        <dbReference type="ARBA" id="ARBA00049244"/>
    </source>
</evidence>
<feature type="compositionally biased region" description="Low complexity" evidence="14">
    <location>
        <begin position="480"/>
        <end position="489"/>
    </location>
</feature>
<dbReference type="NCBIfam" id="NF005846">
    <property type="entry name" value="PRK07764.1-6"/>
    <property type="match status" value="1"/>
</dbReference>
<feature type="domain" description="AAA+ ATPase" evidence="15">
    <location>
        <begin position="36"/>
        <end position="184"/>
    </location>
</feature>
<keyword evidence="6" id="KW-0479">Metal-binding</keyword>
<feature type="compositionally biased region" description="Low complexity" evidence="14">
    <location>
        <begin position="703"/>
        <end position="731"/>
    </location>
</feature>
<dbReference type="NCBIfam" id="TIGR02397">
    <property type="entry name" value="dnaX_nterm"/>
    <property type="match status" value="1"/>
</dbReference>
<feature type="compositionally biased region" description="Basic and acidic residues" evidence="14">
    <location>
        <begin position="921"/>
        <end position="932"/>
    </location>
</feature>
<dbReference type="Pfam" id="PF12169">
    <property type="entry name" value="DNA_pol3_gamma3"/>
    <property type="match status" value="1"/>
</dbReference>
<evidence type="ECO:0000256" key="9">
    <source>
        <dbReference type="ARBA" id="ARBA00022840"/>
    </source>
</evidence>
<dbReference type="InterPro" id="IPR012763">
    <property type="entry name" value="DNA_pol_III_sug/sutau_N"/>
</dbReference>
<dbReference type="GO" id="GO:0003677">
    <property type="term" value="F:DNA binding"/>
    <property type="evidence" value="ECO:0007669"/>
    <property type="project" value="InterPro"/>
</dbReference>
<evidence type="ECO:0000256" key="7">
    <source>
        <dbReference type="ARBA" id="ARBA00022741"/>
    </source>
</evidence>
<comment type="similarity">
    <text evidence="1">Belongs to the DnaX/STICHEL family.</text>
</comment>
<dbReference type="Proteomes" id="UP000262621">
    <property type="component" value="Unassembled WGS sequence"/>
</dbReference>
<keyword evidence="7" id="KW-0547">Nucleotide-binding</keyword>
<keyword evidence="4" id="KW-0548">Nucleotidyltransferase</keyword>
<feature type="compositionally biased region" description="Low complexity" evidence="14">
    <location>
        <begin position="400"/>
        <end position="429"/>
    </location>
</feature>
<feature type="compositionally biased region" description="Acidic residues" evidence="14">
    <location>
        <begin position="910"/>
        <end position="920"/>
    </location>
</feature>
<feature type="region of interest" description="Disordered" evidence="14">
    <location>
        <begin position="599"/>
        <end position="932"/>
    </location>
</feature>
<dbReference type="Gene3D" id="3.40.50.300">
    <property type="entry name" value="P-loop containing nucleotide triphosphate hydrolases"/>
    <property type="match status" value="1"/>
</dbReference>
<keyword evidence="10" id="KW-0239">DNA-directed DNA polymerase</keyword>
<dbReference type="InterPro" id="IPR003593">
    <property type="entry name" value="AAA+_ATPase"/>
</dbReference>
<dbReference type="GO" id="GO:0006261">
    <property type="term" value="P:DNA-templated DNA replication"/>
    <property type="evidence" value="ECO:0007669"/>
    <property type="project" value="TreeGrafter"/>
</dbReference>
<dbReference type="PANTHER" id="PTHR11669">
    <property type="entry name" value="REPLICATION FACTOR C / DNA POLYMERASE III GAMMA-TAU SUBUNIT"/>
    <property type="match status" value="1"/>
</dbReference>
<evidence type="ECO:0000256" key="1">
    <source>
        <dbReference type="ARBA" id="ARBA00006360"/>
    </source>
</evidence>
<evidence type="ECO:0000256" key="3">
    <source>
        <dbReference type="ARBA" id="ARBA00022679"/>
    </source>
</evidence>
<dbReference type="RefSeq" id="WP_117227292.1">
    <property type="nucleotide sequence ID" value="NZ_CP061725.1"/>
</dbReference>
<feature type="compositionally biased region" description="Pro residues" evidence="14">
    <location>
        <begin position="493"/>
        <end position="511"/>
    </location>
</feature>
<dbReference type="Pfam" id="PF22608">
    <property type="entry name" value="DNAX_ATPase_lid"/>
    <property type="match status" value="1"/>
</dbReference>
<keyword evidence="8" id="KW-0862">Zinc</keyword>
<keyword evidence="17" id="KW-1185">Reference proteome</keyword>
<evidence type="ECO:0000256" key="8">
    <source>
        <dbReference type="ARBA" id="ARBA00022833"/>
    </source>
</evidence>
<evidence type="ECO:0000256" key="5">
    <source>
        <dbReference type="ARBA" id="ARBA00022705"/>
    </source>
</evidence>
<dbReference type="FunFam" id="3.40.50.300:FF:000014">
    <property type="entry name" value="DNA polymerase III subunit gamma/tau"/>
    <property type="match status" value="1"/>
</dbReference>
<dbReference type="FunFam" id="1.20.272.10:FF:000003">
    <property type="entry name" value="DNA polymerase III subunit gamma/tau"/>
    <property type="match status" value="1"/>
</dbReference>
<feature type="compositionally biased region" description="Gly residues" evidence="14">
    <location>
        <begin position="462"/>
        <end position="479"/>
    </location>
</feature>
<dbReference type="OrthoDB" id="9810148at2"/>
<accession>A0A372G1W7</accession>
<dbReference type="Gene3D" id="1.20.272.10">
    <property type="match status" value="1"/>
</dbReference>
<dbReference type="GO" id="GO:0003887">
    <property type="term" value="F:DNA-directed DNA polymerase activity"/>
    <property type="evidence" value="ECO:0007669"/>
    <property type="project" value="UniProtKB-KW"/>
</dbReference>
<reference evidence="16 17" key="1">
    <citation type="submission" date="2018-08" db="EMBL/GenBank/DDBJ databases">
        <title>Verrucosispora craniellae sp. nov., isolated from a marine sponge in the South China Sea.</title>
        <authorList>
            <person name="Li L."/>
            <person name="Lin H.W."/>
        </authorList>
    </citation>
    <scope>NUCLEOTIDE SEQUENCE [LARGE SCALE GENOMIC DNA]</scope>
    <source>
        <strain evidence="16 17">LHW63014</strain>
    </source>
</reference>
<keyword evidence="5" id="KW-0235">DNA replication</keyword>
<feature type="compositionally biased region" description="Low complexity" evidence="14">
    <location>
        <begin position="837"/>
        <end position="869"/>
    </location>
</feature>
<evidence type="ECO:0000256" key="2">
    <source>
        <dbReference type="ARBA" id="ARBA00012417"/>
    </source>
</evidence>
<dbReference type="Pfam" id="PF13177">
    <property type="entry name" value="DNA_pol3_delta2"/>
    <property type="match status" value="1"/>
</dbReference>
<evidence type="ECO:0000256" key="4">
    <source>
        <dbReference type="ARBA" id="ARBA00022695"/>
    </source>
</evidence>
<dbReference type="CDD" id="cd00009">
    <property type="entry name" value="AAA"/>
    <property type="match status" value="1"/>
</dbReference>
<evidence type="ECO:0000256" key="11">
    <source>
        <dbReference type="ARBA" id="ARBA00037724"/>
    </source>
</evidence>
<dbReference type="CDD" id="cd18137">
    <property type="entry name" value="HLD_clamp_pol_III_gamma_tau"/>
    <property type="match status" value="1"/>
</dbReference>
<feature type="compositionally biased region" description="Low complexity" evidence="14">
    <location>
        <begin position="615"/>
        <end position="634"/>
    </location>
</feature>